<dbReference type="SUPFAM" id="SSF47384">
    <property type="entry name" value="Homodimeric domain of signal transducing histidine kinase"/>
    <property type="match status" value="1"/>
</dbReference>
<reference evidence="10" key="1">
    <citation type="submission" date="2020-02" db="EMBL/GenBank/DDBJ databases">
        <title>Flavobacterium sp. genome.</title>
        <authorList>
            <person name="Jung H.S."/>
            <person name="Baek J.H."/>
            <person name="Jeon C.O."/>
        </authorList>
    </citation>
    <scope>NUCLEOTIDE SEQUENCE</scope>
    <source>
        <strain evidence="10">SE-s28</strain>
    </source>
</reference>
<evidence type="ECO:0000259" key="7">
    <source>
        <dbReference type="PROSITE" id="PS50109"/>
    </source>
</evidence>
<dbReference type="InterPro" id="IPR036890">
    <property type="entry name" value="HATPase_C_sf"/>
</dbReference>
<dbReference type="InterPro" id="IPR001610">
    <property type="entry name" value="PAC"/>
</dbReference>
<name>A0A972FJZ6_9FLAO</name>
<dbReference type="FunFam" id="3.30.450.20:FF:000099">
    <property type="entry name" value="Sensory box sensor histidine kinase"/>
    <property type="match status" value="1"/>
</dbReference>
<dbReference type="PANTHER" id="PTHR43304:SF1">
    <property type="entry name" value="PAC DOMAIN-CONTAINING PROTEIN"/>
    <property type="match status" value="1"/>
</dbReference>
<dbReference type="GO" id="GO:0000155">
    <property type="term" value="F:phosphorelay sensor kinase activity"/>
    <property type="evidence" value="ECO:0007669"/>
    <property type="project" value="InterPro"/>
</dbReference>
<keyword evidence="4" id="KW-0808">Transferase</keyword>
<dbReference type="AlphaFoldDB" id="A0A972FJZ6"/>
<dbReference type="Pfam" id="PF08448">
    <property type="entry name" value="PAS_4"/>
    <property type="match status" value="1"/>
</dbReference>
<organism evidence="10 11">
    <name type="scientific">Flavobacterium silvaticum</name>
    <dbReference type="NCBI Taxonomy" id="1852020"/>
    <lineage>
        <taxon>Bacteria</taxon>
        <taxon>Pseudomonadati</taxon>
        <taxon>Bacteroidota</taxon>
        <taxon>Flavobacteriia</taxon>
        <taxon>Flavobacteriales</taxon>
        <taxon>Flavobacteriaceae</taxon>
        <taxon>Flavobacterium</taxon>
    </lineage>
</organism>
<feature type="domain" description="PAS" evidence="8">
    <location>
        <begin position="7"/>
        <end position="77"/>
    </location>
</feature>
<comment type="caution">
    <text evidence="10">The sequence shown here is derived from an EMBL/GenBank/DDBJ whole genome shotgun (WGS) entry which is preliminary data.</text>
</comment>
<dbReference type="Pfam" id="PF08447">
    <property type="entry name" value="PAS_3"/>
    <property type="match status" value="1"/>
</dbReference>
<dbReference type="InterPro" id="IPR003594">
    <property type="entry name" value="HATPase_dom"/>
</dbReference>
<feature type="domain" description="PAC" evidence="9">
    <location>
        <begin position="220"/>
        <end position="272"/>
    </location>
</feature>
<dbReference type="InterPro" id="IPR013656">
    <property type="entry name" value="PAS_4"/>
</dbReference>
<dbReference type="SMART" id="SM00091">
    <property type="entry name" value="PAS"/>
    <property type="match status" value="2"/>
</dbReference>
<dbReference type="CDD" id="cd00130">
    <property type="entry name" value="PAS"/>
    <property type="match status" value="2"/>
</dbReference>
<dbReference type="Gene3D" id="1.10.287.130">
    <property type="match status" value="1"/>
</dbReference>
<dbReference type="PANTHER" id="PTHR43304">
    <property type="entry name" value="PHYTOCHROME-LIKE PROTEIN CPH1"/>
    <property type="match status" value="1"/>
</dbReference>
<dbReference type="SUPFAM" id="SSF55874">
    <property type="entry name" value="ATPase domain of HSP90 chaperone/DNA topoisomerase II/histidine kinase"/>
    <property type="match status" value="1"/>
</dbReference>
<dbReference type="InterPro" id="IPR035965">
    <property type="entry name" value="PAS-like_dom_sf"/>
</dbReference>
<evidence type="ECO:0000256" key="3">
    <source>
        <dbReference type="ARBA" id="ARBA00022553"/>
    </source>
</evidence>
<dbReference type="PROSITE" id="PS50113">
    <property type="entry name" value="PAC"/>
    <property type="match status" value="2"/>
</dbReference>
<dbReference type="InterPro" id="IPR052162">
    <property type="entry name" value="Sensor_kinase/Photoreceptor"/>
</dbReference>
<dbReference type="Gene3D" id="3.30.565.10">
    <property type="entry name" value="Histidine kinase-like ATPase, C-terminal domain"/>
    <property type="match status" value="1"/>
</dbReference>
<comment type="catalytic activity">
    <reaction evidence="1">
        <text>ATP + protein L-histidine = ADP + protein N-phospho-L-histidine.</text>
        <dbReference type="EC" id="2.7.13.3"/>
    </reaction>
</comment>
<gene>
    <name evidence="10" type="ORF">G6047_04965</name>
</gene>
<dbReference type="PROSITE" id="PS50112">
    <property type="entry name" value="PAS"/>
    <property type="match status" value="1"/>
</dbReference>
<dbReference type="Pfam" id="PF00512">
    <property type="entry name" value="HisKA"/>
    <property type="match status" value="1"/>
</dbReference>
<dbReference type="PROSITE" id="PS50109">
    <property type="entry name" value="HIS_KIN"/>
    <property type="match status" value="1"/>
</dbReference>
<dbReference type="NCBIfam" id="TIGR00229">
    <property type="entry name" value="sensory_box"/>
    <property type="match status" value="2"/>
</dbReference>
<evidence type="ECO:0000256" key="5">
    <source>
        <dbReference type="ARBA" id="ARBA00022777"/>
    </source>
</evidence>
<evidence type="ECO:0000256" key="4">
    <source>
        <dbReference type="ARBA" id="ARBA00022679"/>
    </source>
</evidence>
<keyword evidence="3" id="KW-0597">Phosphoprotein</keyword>
<dbReference type="SMART" id="SM00086">
    <property type="entry name" value="PAC"/>
    <property type="match status" value="2"/>
</dbReference>
<accession>A0A972FJZ6</accession>
<keyword evidence="6" id="KW-0175">Coiled coil</keyword>
<evidence type="ECO:0000259" key="9">
    <source>
        <dbReference type="PROSITE" id="PS50113"/>
    </source>
</evidence>
<evidence type="ECO:0000256" key="6">
    <source>
        <dbReference type="SAM" id="Coils"/>
    </source>
</evidence>
<dbReference type="InterPro" id="IPR000014">
    <property type="entry name" value="PAS"/>
</dbReference>
<proteinExistence type="predicted"/>
<evidence type="ECO:0000256" key="1">
    <source>
        <dbReference type="ARBA" id="ARBA00000085"/>
    </source>
</evidence>
<protein>
    <recommendedName>
        <fullName evidence="2">histidine kinase</fullName>
        <ecNumber evidence="2">2.7.13.3</ecNumber>
    </recommendedName>
</protein>
<dbReference type="PRINTS" id="PR00344">
    <property type="entry name" value="BCTRLSENSOR"/>
</dbReference>
<evidence type="ECO:0000313" key="11">
    <source>
        <dbReference type="Proteomes" id="UP000712080"/>
    </source>
</evidence>
<dbReference type="SMART" id="SM00388">
    <property type="entry name" value="HisKA"/>
    <property type="match status" value="1"/>
</dbReference>
<feature type="domain" description="Histidine kinase" evidence="7">
    <location>
        <begin position="297"/>
        <end position="518"/>
    </location>
</feature>
<dbReference type="InterPro" id="IPR003661">
    <property type="entry name" value="HisK_dim/P_dom"/>
</dbReference>
<dbReference type="InterPro" id="IPR013655">
    <property type="entry name" value="PAS_fold_3"/>
</dbReference>
<evidence type="ECO:0000259" key="8">
    <source>
        <dbReference type="PROSITE" id="PS50112"/>
    </source>
</evidence>
<dbReference type="SUPFAM" id="SSF55785">
    <property type="entry name" value="PYP-like sensor domain (PAS domain)"/>
    <property type="match status" value="2"/>
</dbReference>
<dbReference type="InterPro" id="IPR036097">
    <property type="entry name" value="HisK_dim/P_sf"/>
</dbReference>
<evidence type="ECO:0000313" key="10">
    <source>
        <dbReference type="EMBL" id="NMH27376.1"/>
    </source>
</evidence>
<feature type="domain" description="PAC" evidence="9">
    <location>
        <begin position="80"/>
        <end position="132"/>
    </location>
</feature>
<dbReference type="Gene3D" id="3.30.450.20">
    <property type="entry name" value="PAS domain"/>
    <property type="match status" value="2"/>
</dbReference>
<dbReference type="InterPro" id="IPR000700">
    <property type="entry name" value="PAS-assoc_C"/>
</dbReference>
<dbReference type="SMART" id="SM00387">
    <property type="entry name" value="HATPase_c"/>
    <property type="match status" value="1"/>
</dbReference>
<dbReference type="InterPro" id="IPR005467">
    <property type="entry name" value="His_kinase_dom"/>
</dbReference>
<dbReference type="Pfam" id="PF02518">
    <property type="entry name" value="HATPase_c"/>
    <property type="match status" value="1"/>
</dbReference>
<dbReference type="RefSeq" id="WP_169526377.1">
    <property type="nucleotide sequence ID" value="NZ_JAAMPU010000100.1"/>
</dbReference>
<dbReference type="CDD" id="cd00082">
    <property type="entry name" value="HisKA"/>
    <property type="match status" value="1"/>
</dbReference>
<sequence length="518" mass="59590">MSTAIPIDDHFRIIADTAPVLIWLSDADGTCVYLNKEWLTFTGKTLEEQLQNGWQESIHPDDILLVTETFLSVFEKRQVFEMEFRLRRHDGIYRYVKSKGVPHYGKEGQFKGYSGSCMDIQDRYETNEILEKKVTERTEELRLKAEELRKQKDFSEKVINASVDIMIVYDNQMNFISMNKAARKLYGLGTEIIGKNLFDIFPQVRNSPGHLDTLRALSGETVHNPVYKSAVTEAWFEDFIIPLLDENEKIYGVLVVARDITQRIRKEEELKSLNHKLIDRNNELQSSNEDLASFNYVASHDLQEPLRKVNIFASRILENEKDTLSDQSLQYFDRISSAIARMQNLIMALLEYSRTESEEVKRVKTNLNRPLKEAIAGLDEAIRTSNANIEWDDLPMLNVIPLQIQQLFHNLISNSLKYAKPDVAPHISISATELELPERDNQPFWKIMVTDNGIGFDMEYRQKIFELFQRLHGKTKIEGTGVGLAICRKIANNHNGFITAESELGKGSTFSVYLPAKI</sequence>
<evidence type="ECO:0000256" key="2">
    <source>
        <dbReference type="ARBA" id="ARBA00012438"/>
    </source>
</evidence>
<keyword evidence="5" id="KW-0418">Kinase</keyword>
<dbReference type="InterPro" id="IPR004358">
    <property type="entry name" value="Sig_transdc_His_kin-like_C"/>
</dbReference>
<keyword evidence="11" id="KW-1185">Reference proteome</keyword>
<dbReference type="EMBL" id="JAAMPU010000100">
    <property type="protein sequence ID" value="NMH27376.1"/>
    <property type="molecule type" value="Genomic_DNA"/>
</dbReference>
<feature type="coiled-coil region" evidence="6">
    <location>
        <begin position="131"/>
        <end position="158"/>
    </location>
</feature>
<dbReference type="Proteomes" id="UP000712080">
    <property type="component" value="Unassembled WGS sequence"/>
</dbReference>
<dbReference type="EC" id="2.7.13.3" evidence="2"/>